<gene>
    <name evidence="2" type="ORF">PAF17_03175</name>
</gene>
<accession>A0ABT4ZAY0</accession>
<evidence type="ECO:0000313" key="2">
    <source>
        <dbReference type="EMBL" id="MDB6176504.1"/>
    </source>
</evidence>
<protein>
    <submittedName>
        <fullName evidence="2">SseB family protein</fullName>
    </submittedName>
</protein>
<feature type="domain" description="SseB protein N-terminal" evidence="1">
    <location>
        <begin position="9"/>
        <end position="114"/>
    </location>
</feature>
<dbReference type="EMBL" id="JAQBIE010000003">
    <property type="protein sequence ID" value="MDB6176504.1"/>
    <property type="molecule type" value="Genomic_DNA"/>
</dbReference>
<dbReference type="Pfam" id="PF07179">
    <property type="entry name" value="SseB"/>
    <property type="match status" value="1"/>
</dbReference>
<sequence length="245" mass="25668">MSALDDLALTPFHDAGEAQRARMLSRLADTQLSVALVAEPADDQVELRIFPLDHGPVALACDSEDRLADFFGEAVAYVAMPGRVLAGLLRDEGAGLLVNPGHPSEMMLDTAMLDWLAGALAASPEAGEARLHLMAPLPDVVSDLAQPLAERLEDMRGLISGAALAGVGNEAAPAGHVIVVAGAEPQHQDAIAKALAEALAFLPPQDGGVDITFRDGPLPKVALRFELSIPEPVAPKRRDGPPILR</sequence>
<dbReference type="InterPro" id="IPR009839">
    <property type="entry name" value="SseB_N"/>
</dbReference>
<dbReference type="RefSeq" id="WP_271887635.1">
    <property type="nucleotide sequence ID" value="NZ_JAQBIE010000003.1"/>
</dbReference>
<keyword evidence="3" id="KW-1185">Reference proteome</keyword>
<comment type="caution">
    <text evidence="2">The sequence shown here is derived from an EMBL/GenBank/DDBJ whole genome shotgun (WGS) entry which is preliminary data.</text>
</comment>
<reference evidence="2" key="1">
    <citation type="submission" date="2022-12" db="EMBL/GenBank/DDBJ databases">
        <title>Paracoccus onchidii sp. nov., isolated from a marine invertebrate from the South China Sea.</title>
        <authorList>
            <person name="Xu S."/>
            <person name="Liu Z."/>
            <person name="Xu Y."/>
        </authorList>
    </citation>
    <scope>NUCLEOTIDE SEQUENCE</scope>
    <source>
        <strain evidence="2">Z330</strain>
    </source>
</reference>
<organism evidence="2 3">
    <name type="scientific">Paracoccus onchidii</name>
    <dbReference type="NCBI Taxonomy" id="3017813"/>
    <lineage>
        <taxon>Bacteria</taxon>
        <taxon>Pseudomonadati</taxon>
        <taxon>Pseudomonadota</taxon>
        <taxon>Alphaproteobacteria</taxon>
        <taxon>Rhodobacterales</taxon>
        <taxon>Paracoccaceae</taxon>
        <taxon>Paracoccus</taxon>
    </lineage>
</organism>
<evidence type="ECO:0000259" key="1">
    <source>
        <dbReference type="Pfam" id="PF07179"/>
    </source>
</evidence>
<proteinExistence type="predicted"/>
<evidence type="ECO:0000313" key="3">
    <source>
        <dbReference type="Proteomes" id="UP001165641"/>
    </source>
</evidence>
<dbReference type="Proteomes" id="UP001165641">
    <property type="component" value="Unassembled WGS sequence"/>
</dbReference>
<name>A0ABT4ZAY0_9RHOB</name>